<dbReference type="STRING" id="1197717.BED41_04575"/>
<sequence length="241" mass="28388">MTLDEKTEEALEILRKNEPPDGYYVAYSGGKDSTVILDLVRRSGVKYDAHYNVTTVDPPELVYFIAAQREIIWDRPEMSMWGLIVKAGMPPTRIARYCCRYLKERGGLGRTVITGIRLAESTRRSKRQRFETDSKNPSKRYIHLIFDWTTNEVWEYITGNSVSYCPLYNEGFKRLGCICCPMGGWKKQLRDSFRWPKYKDLYICAFEKMLQARRAKGRETRWETGEEVWNWWTSPPKSKFM</sequence>
<dbReference type="PANTHER" id="PTHR43196:SF2">
    <property type="entry name" value="PHOSPHOADENOSINE PHOSPHOSULFATE REDUCTASE"/>
    <property type="match status" value="1"/>
</dbReference>
<organism evidence="2 3">
    <name type="scientific">Cloacibacillus porcorum</name>
    <dbReference type="NCBI Taxonomy" id="1197717"/>
    <lineage>
        <taxon>Bacteria</taxon>
        <taxon>Thermotogati</taxon>
        <taxon>Synergistota</taxon>
        <taxon>Synergistia</taxon>
        <taxon>Synergistales</taxon>
        <taxon>Synergistaceae</taxon>
        <taxon>Cloacibacillus</taxon>
    </lineage>
</organism>
<dbReference type="GO" id="GO:0003824">
    <property type="term" value="F:catalytic activity"/>
    <property type="evidence" value="ECO:0007669"/>
    <property type="project" value="InterPro"/>
</dbReference>
<dbReference type="OrthoDB" id="9794018at2"/>
<dbReference type="GeneID" id="83057128"/>
<keyword evidence="3" id="KW-1185">Reference proteome</keyword>
<accession>A0A1B2I384</accession>
<dbReference type="Pfam" id="PF01507">
    <property type="entry name" value="PAPS_reduct"/>
    <property type="match status" value="1"/>
</dbReference>
<gene>
    <name evidence="2" type="ORF">BED41_04575</name>
</gene>
<dbReference type="PANTHER" id="PTHR43196">
    <property type="entry name" value="SULFATE ADENYLYLTRANSFERASE SUBUNIT 2"/>
    <property type="match status" value="1"/>
</dbReference>
<dbReference type="InterPro" id="IPR014729">
    <property type="entry name" value="Rossmann-like_a/b/a_fold"/>
</dbReference>
<dbReference type="RefSeq" id="WP_066743541.1">
    <property type="nucleotide sequence ID" value="NZ_CAUFKJ010000018.1"/>
</dbReference>
<evidence type="ECO:0000313" key="3">
    <source>
        <dbReference type="Proteomes" id="UP000093044"/>
    </source>
</evidence>
<reference evidence="2" key="1">
    <citation type="submission" date="2016-08" db="EMBL/GenBank/DDBJ databases">
        <title>Complete genome of Cloacibacillus porcorum.</title>
        <authorList>
            <person name="Looft T."/>
            <person name="Bayles D.O."/>
            <person name="Alt D.P."/>
        </authorList>
    </citation>
    <scope>NUCLEOTIDE SEQUENCE [LARGE SCALE GENOMIC DNA]</scope>
    <source>
        <strain evidence="2">CL-84</strain>
    </source>
</reference>
<protein>
    <recommendedName>
        <fullName evidence="1">Phosphoadenosine phosphosulphate reductase domain-containing protein</fullName>
    </recommendedName>
</protein>
<dbReference type="InterPro" id="IPR050128">
    <property type="entry name" value="Sulfate_adenylyltrnsfr_sub2"/>
</dbReference>
<dbReference type="KEGG" id="cpor:BED41_04575"/>
<dbReference type="InterPro" id="IPR002500">
    <property type="entry name" value="PAPS_reduct_dom"/>
</dbReference>
<evidence type="ECO:0000259" key="1">
    <source>
        <dbReference type="Pfam" id="PF01507"/>
    </source>
</evidence>
<dbReference type="Gene3D" id="3.40.50.620">
    <property type="entry name" value="HUPs"/>
    <property type="match status" value="1"/>
</dbReference>
<dbReference type="EMBL" id="CP016757">
    <property type="protein sequence ID" value="ANZ44426.1"/>
    <property type="molecule type" value="Genomic_DNA"/>
</dbReference>
<feature type="domain" description="Phosphoadenosine phosphosulphate reductase" evidence="1">
    <location>
        <begin position="24"/>
        <end position="181"/>
    </location>
</feature>
<evidence type="ECO:0000313" key="2">
    <source>
        <dbReference type="EMBL" id="ANZ44426.1"/>
    </source>
</evidence>
<proteinExistence type="predicted"/>
<dbReference type="Proteomes" id="UP000093044">
    <property type="component" value="Chromosome"/>
</dbReference>
<name>A0A1B2I384_9BACT</name>
<dbReference type="AlphaFoldDB" id="A0A1B2I384"/>
<dbReference type="SUPFAM" id="SSF52402">
    <property type="entry name" value="Adenine nucleotide alpha hydrolases-like"/>
    <property type="match status" value="1"/>
</dbReference>